<feature type="transmembrane region" description="Helical" evidence="7">
    <location>
        <begin position="5"/>
        <end position="25"/>
    </location>
</feature>
<evidence type="ECO:0000256" key="5">
    <source>
        <dbReference type="ARBA" id="ARBA00023136"/>
    </source>
</evidence>
<feature type="transmembrane region" description="Helical" evidence="7">
    <location>
        <begin position="560"/>
        <end position="577"/>
    </location>
</feature>
<name>A0A923N536_9BACT</name>
<dbReference type="PANTHER" id="PTHR11819">
    <property type="entry name" value="SOLUTE CARRIER FAMILY 5"/>
    <property type="match status" value="1"/>
</dbReference>
<dbReference type="Gene3D" id="1.20.1730.10">
    <property type="entry name" value="Sodium/glucose cotransporter"/>
    <property type="match status" value="1"/>
</dbReference>
<feature type="transmembrane region" description="Helical" evidence="7">
    <location>
        <begin position="473"/>
        <end position="490"/>
    </location>
</feature>
<feature type="transmembrane region" description="Helical" evidence="7">
    <location>
        <begin position="45"/>
        <end position="66"/>
    </location>
</feature>
<dbReference type="PROSITE" id="PS50283">
    <property type="entry name" value="NA_SOLUT_SYMP_3"/>
    <property type="match status" value="1"/>
</dbReference>
<organism evidence="8 9">
    <name type="scientific">Pontibacter cellulosilyticus</name>
    <dbReference type="NCBI Taxonomy" id="1720253"/>
    <lineage>
        <taxon>Bacteria</taxon>
        <taxon>Pseudomonadati</taxon>
        <taxon>Bacteroidota</taxon>
        <taxon>Cytophagia</taxon>
        <taxon>Cytophagales</taxon>
        <taxon>Hymenobacteraceae</taxon>
        <taxon>Pontibacter</taxon>
    </lineage>
</organism>
<feature type="transmembrane region" description="Helical" evidence="7">
    <location>
        <begin position="448"/>
        <end position="467"/>
    </location>
</feature>
<feature type="transmembrane region" description="Helical" evidence="7">
    <location>
        <begin position="127"/>
        <end position="150"/>
    </location>
</feature>
<keyword evidence="3 7" id="KW-0812">Transmembrane</keyword>
<evidence type="ECO:0000256" key="7">
    <source>
        <dbReference type="SAM" id="Phobius"/>
    </source>
</evidence>
<comment type="subcellular location">
    <subcellularLocation>
        <location evidence="1">Membrane</location>
        <topology evidence="1">Multi-pass membrane protein</topology>
    </subcellularLocation>
</comment>
<evidence type="ECO:0000256" key="2">
    <source>
        <dbReference type="ARBA" id="ARBA00006434"/>
    </source>
</evidence>
<feature type="transmembrane region" description="Helical" evidence="7">
    <location>
        <begin position="78"/>
        <end position="98"/>
    </location>
</feature>
<evidence type="ECO:0000256" key="6">
    <source>
        <dbReference type="RuleBase" id="RU362091"/>
    </source>
</evidence>
<dbReference type="EMBL" id="JACRVF010000001">
    <property type="protein sequence ID" value="MBC5992373.1"/>
    <property type="molecule type" value="Genomic_DNA"/>
</dbReference>
<gene>
    <name evidence="8" type="ORF">H8S84_05930</name>
</gene>
<dbReference type="Proteomes" id="UP000603640">
    <property type="component" value="Unassembled WGS sequence"/>
</dbReference>
<dbReference type="InterPro" id="IPR038377">
    <property type="entry name" value="Na/Glc_symporter_sf"/>
</dbReference>
<feature type="transmembrane region" description="Helical" evidence="7">
    <location>
        <begin position="418"/>
        <end position="439"/>
    </location>
</feature>
<dbReference type="PANTHER" id="PTHR11819:SF77">
    <property type="entry name" value="SODIUM_GLUCOSE COTRANSPORT PROTEIN"/>
    <property type="match status" value="1"/>
</dbReference>
<sequence length="586" mass="64859">MHLDLIDWIVMAVFAILILGIGISYTGKASGSLANYFLGGRNLTWWVAGTSMVATTFAADTPLAVTELVAQSGISGNWLWWNMLLGGLLTTFFFAKLWRRAGIITDLEFIEMRYSGKPASFLRGFRAIYLGIFMNSLIIGWVNVALMSIIEVFFEVPKSEQLFYVAIAMLVVVTYSSLSGLLGVAITDVVQFVIAMTGCIILAILVVNSEQIGGITGLKAKLPSWSLDYFPSVGTEGATATGVAKSLTLSLGAFLAFTTVQWWASWYPGNEPGGGGYIAQRMMSTKNEKHALYATLFFQIGHYCIRPWPWIIVALCAVVLYPDLSAADKKLGYVMAMKDFLPAGLKGLLLVAFFAAYMSTISTQLNWGASYIINDFYGRFINKEANQKQLVSASRITTVLLMIVSLAVTTQITSISAVWAFIMEAGAGLGLVLILRWYWWRINAWSEIVATIAPFIAFGVSKFILGWEFPDSFFLTVAFTTVAWIAATYLTRPTPMTKLHAFYEKIQPDGAWAPVRKSLGLPKPRTKVFHLLIGWISAAVMVYSTLFLIGDLIFQNYARFAMWLAFAVVAGFVMVYTSKRINFFQD</sequence>
<evidence type="ECO:0000256" key="3">
    <source>
        <dbReference type="ARBA" id="ARBA00022692"/>
    </source>
</evidence>
<dbReference type="RefSeq" id="WP_187066319.1">
    <property type="nucleotide sequence ID" value="NZ_JACRVF010000001.1"/>
</dbReference>
<feature type="transmembrane region" description="Helical" evidence="7">
    <location>
        <begin position="340"/>
        <end position="358"/>
    </location>
</feature>
<dbReference type="CDD" id="cd11477">
    <property type="entry name" value="SLC5sbd_u1"/>
    <property type="match status" value="1"/>
</dbReference>
<accession>A0A923N536</accession>
<dbReference type="Pfam" id="PF00474">
    <property type="entry name" value="SSF"/>
    <property type="match status" value="1"/>
</dbReference>
<dbReference type="InterPro" id="IPR001734">
    <property type="entry name" value="Na/solute_symporter"/>
</dbReference>
<comment type="caution">
    <text evidence="8">The sequence shown here is derived from an EMBL/GenBank/DDBJ whole genome shotgun (WGS) entry which is preliminary data.</text>
</comment>
<protein>
    <submittedName>
        <fullName evidence="8">Na+:solute symporter</fullName>
    </submittedName>
</protein>
<dbReference type="GO" id="GO:0005412">
    <property type="term" value="F:D-glucose:sodium symporter activity"/>
    <property type="evidence" value="ECO:0007669"/>
    <property type="project" value="TreeGrafter"/>
</dbReference>
<evidence type="ECO:0000313" key="9">
    <source>
        <dbReference type="Proteomes" id="UP000603640"/>
    </source>
</evidence>
<keyword evidence="5 7" id="KW-0472">Membrane</keyword>
<dbReference type="AlphaFoldDB" id="A0A923N536"/>
<evidence type="ECO:0000256" key="1">
    <source>
        <dbReference type="ARBA" id="ARBA00004141"/>
    </source>
</evidence>
<feature type="transmembrane region" description="Helical" evidence="7">
    <location>
        <begin position="162"/>
        <end position="183"/>
    </location>
</feature>
<proteinExistence type="inferred from homology"/>
<dbReference type="GO" id="GO:0005886">
    <property type="term" value="C:plasma membrane"/>
    <property type="evidence" value="ECO:0007669"/>
    <property type="project" value="TreeGrafter"/>
</dbReference>
<reference evidence="8" key="1">
    <citation type="submission" date="2020-08" db="EMBL/GenBank/DDBJ databases">
        <title>Pontibacter sp. SD6 16S ribosomal RNA gene Genome sequencing and assembly.</title>
        <authorList>
            <person name="Kang M."/>
        </authorList>
    </citation>
    <scope>NUCLEOTIDE SEQUENCE</scope>
    <source>
        <strain evidence="8">SD6</strain>
    </source>
</reference>
<feature type="transmembrane region" description="Helical" evidence="7">
    <location>
        <begin position="393"/>
        <end position="412"/>
    </location>
</feature>
<feature type="transmembrane region" description="Helical" evidence="7">
    <location>
        <begin position="528"/>
        <end position="554"/>
    </location>
</feature>
<feature type="transmembrane region" description="Helical" evidence="7">
    <location>
        <begin position="291"/>
        <end position="320"/>
    </location>
</feature>
<feature type="transmembrane region" description="Helical" evidence="7">
    <location>
        <begin position="189"/>
        <end position="207"/>
    </location>
</feature>
<keyword evidence="9" id="KW-1185">Reference proteome</keyword>
<evidence type="ECO:0000313" key="8">
    <source>
        <dbReference type="EMBL" id="MBC5992373.1"/>
    </source>
</evidence>
<evidence type="ECO:0000256" key="4">
    <source>
        <dbReference type="ARBA" id="ARBA00022989"/>
    </source>
</evidence>
<comment type="similarity">
    <text evidence="2 6">Belongs to the sodium:solute symporter (SSF) (TC 2.A.21) family.</text>
</comment>
<keyword evidence="4 7" id="KW-1133">Transmembrane helix</keyword>